<evidence type="ECO:0000313" key="2">
    <source>
        <dbReference type="EMBL" id="AEA13541.1"/>
    </source>
</evidence>
<keyword evidence="1" id="KW-1133">Transmembrane helix</keyword>
<feature type="transmembrane region" description="Helical" evidence="1">
    <location>
        <begin position="168"/>
        <end position="185"/>
    </location>
</feature>
<sequence length="188" mass="19612">MSARLYAILLAAAAVQFMVVVQIAQWLYPNYSIWTNYISDLGNKSLAGPFISALFNTSAAILGVLVIVSSYGVGRLTAKRATSTALLGLAGLGALGVGLFPEGSPYGLHTISALIAFLFGGLAVAVLGAYTAMPKPLRLLGVLFGAVALASLAAYIAFGEPPIVERPVVYPILIYAAIYGIYVAIKWG</sequence>
<organism evidence="2 3">
    <name type="scientific">Thermoproteus uzoniensis (strain 768-20)</name>
    <dbReference type="NCBI Taxonomy" id="999630"/>
    <lineage>
        <taxon>Archaea</taxon>
        <taxon>Thermoproteota</taxon>
        <taxon>Thermoprotei</taxon>
        <taxon>Thermoproteales</taxon>
        <taxon>Thermoproteaceae</taxon>
        <taxon>Thermoproteus</taxon>
    </lineage>
</organism>
<reference key="2">
    <citation type="submission" date="2011-03" db="EMBL/GenBank/DDBJ databases">
        <title>Complete genome sequence of the thermoacidophilic crenarchaeon Thermoproteus uzoniensis 768-20.</title>
        <authorList>
            <person name="Mardanov A.V."/>
            <person name="Gumerov V.M."/>
            <person name="Beletsky A.V."/>
            <person name="Prokofeva M.I."/>
            <person name="Bonch-Osmolovskaya E.A."/>
            <person name="Ravin N.V."/>
            <person name="Skryabin K.G."/>
        </authorList>
    </citation>
    <scope>NUCLEOTIDE SEQUENCE</scope>
    <source>
        <strain>768-20</strain>
    </source>
</reference>
<dbReference type="Proteomes" id="UP000008138">
    <property type="component" value="Chromosome"/>
</dbReference>
<keyword evidence="1" id="KW-0472">Membrane</keyword>
<feature type="transmembrane region" description="Helical" evidence="1">
    <location>
        <begin position="137"/>
        <end position="156"/>
    </location>
</feature>
<keyword evidence="1" id="KW-0812">Transmembrane</keyword>
<accession>F2L5B6</accession>
<feature type="transmembrane region" description="Helical" evidence="1">
    <location>
        <begin position="81"/>
        <end position="100"/>
    </location>
</feature>
<dbReference type="KEGG" id="tuz:TUZN_2084"/>
<feature type="transmembrane region" description="Helical" evidence="1">
    <location>
        <begin position="7"/>
        <end position="28"/>
    </location>
</feature>
<dbReference type="EMBL" id="CP002590">
    <property type="protein sequence ID" value="AEA13541.1"/>
    <property type="molecule type" value="Genomic_DNA"/>
</dbReference>
<dbReference type="AlphaFoldDB" id="F2L5B6"/>
<dbReference type="RefSeq" id="WP_013680876.1">
    <property type="nucleotide sequence ID" value="NC_015315.1"/>
</dbReference>
<protein>
    <recommendedName>
        <fullName evidence="4">DUF998 domain-containing protein</fullName>
    </recommendedName>
</protein>
<dbReference type="GeneID" id="10361594"/>
<feature type="transmembrane region" description="Helical" evidence="1">
    <location>
        <begin position="106"/>
        <end position="130"/>
    </location>
</feature>
<proteinExistence type="predicted"/>
<evidence type="ECO:0000256" key="1">
    <source>
        <dbReference type="SAM" id="Phobius"/>
    </source>
</evidence>
<name>F2L5B6_THEU7</name>
<dbReference type="OrthoDB" id="46160at2157"/>
<dbReference type="InterPro" id="IPR009339">
    <property type="entry name" value="DUF998"/>
</dbReference>
<dbReference type="HOGENOM" id="CLU_080422_2_0_2"/>
<evidence type="ECO:0000313" key="3">
    <source>
        <dbReference type="Proteomes" id="UP000008138"/>
    </source>
</evidence>
<dbReference type="eggNOG" id="arCOG02008">
    <property type="taxonomic scope" value="Archaea"/>
</dbReference>
<dbReference type="STRING" id="999630.TUZN_2084"/>
<feature type="transmembrane region" description="Helical" evidence="1">
    <location>
        <begin position="48"/>
        <end position="69"/>
    </location>
</feature>
<reference evidence="2 3" key="1">
    <citation type="journal article" date="2011" name="J. Bacteriol.">
        <title>Complete genome sequence of the thermoacidophilic crenarchaeon Thermoproteus uzoniensis 768-20.</title>
        <authorList>
            <person name="Mardanov A.V."/>
            <person name="Gumerov V.M."/>
            <person name="Beletsky A.V."/>
            <person name="Prokofeva M.I."/>
            <person name="Bonch-Osmolovskaya E.A."/>
            <person name="Ravin N.V."/>
            <person name="Skryabin K.G."/>
        </authorList>
    </citation>
    <scope>NUCLEOTIDE SEQUENCE [LARGE SCALE GENOMIC DNA]</scope>
    <source>
        <strain evidence="2 3">768-20</strain>
    </source>
</reference>
<keyword evidence="3" id="KW-1185">Reference proteome</keyword>
<gene>
    <name evidence="2" type="ordered locus">TUZN_2084</name>
</gene>
<dbReference type="Pfam" id="PF06197">
    <property type="entry name" value="DUF998"/>
    <property type="match status" value="1"/>
</dbReference>
<evidence type="ECO:0008006" key="4">
    <source>
        <dbReference type="Google" id="ProtNLM"/>
    </source>
</evidence>